<name>A0ABY5IN77_9FLAO</name>
<feature type="domain" description="FAD-binding FR-type" evidence="7">
    <location>
        <begin position="214"/>
        <end position="402"/>
    </location>
</feature>
<evidence type="ECO:0000256" key="4">
    <source>
        <dbReference type="ARBA" id="ARBA00022857"/>
    </source>
</evidence>
<evidence type="ECO:0000313" key="8">
    <source>
        <dbReference type="EMBL" id="UUC44245.1"/>
    </source>
</evidence>
<feature type="domain" description="Flavodoxin-like" evidence="6">
    <location>
        <begin position="53"/>
        <end position="190"/>
    </location>
</feature>
<keyword evidence="2" id="KW-0285">Flavoprotein</keyword>
<dbReference type="InterPro" id="IPR003097">
    <property type="entry name" value="CysJ-like_FAD-binding"/>
</dbReference>
<dbReference type="PROSITE" id="PS51384">
    <property type="entry name" value="FAD_FR"/>
    <property type="match status" value="1"/>
</dbReference>
<dbReference type="SUPFAM" id="SSF52343">
    <property type="entry name" value="Ferredoxin reductase-like, C-terminal NADP-linked domain"/>
    <property type="match status" value="1"/>
</dbReference>
<evidence type="ECO:0000256" key="1">
    <source>
        <dbReference type="ARBA" id="ARBA00001917"/>
    </source>
</evidence>
<accession>A0ABY5IN77</accession>
<dbReference type="Gene3D" id="3.40.50.360">
    <property type="match status" value="1"/>
</dbReference>
<dbReference type="PANTHER" id="PTHR19384:SF128">
    <property type="entry name" value="NADPH OXIDOREDUCTASE A"/>
    <property type="match status" value="1"/>
</dbReference>
<evidence type="ECO:0000259" key="7">
    <source>
        <dbReference type="PROSITE" id="PS51384"/>
    </source>
</evidence>
<dbReference type="PANTHER" id="PTHR19384">
    <property type="entry name" value="NITRIC OXIDE SYNTHASE-RELATED"/>
    <property type="match status" value="1"/>
</dbReference>
<protein>
    <submittedName>
        <fullName evidence="8">Flavodoxin domain-containing protein</fullName>
    </submittedName>
</protein>
<dbReference type="EMBL" id="CP101751">
    <property type="protein sequence ID" value="UUC44245.1"/>
    <property type="molecule type" value="Genomic_DNA"/>
</dbReference>
<gene>
    <name evidence="8" type="ORF">NOX80_11440</name>
</gene>
<organism evidence="8 9">
    <name type="scientific">Flavobacterium cerinum</name>
    <dbReference type="NCBI Taxonomy" id="2502784"/>
    <lineage>
        <taxon>Bacteria</taxon>
        <taxon>Pseudomonadati</taxon>
        <taxon>Bacteroidota</taxon>
        <taxon>Flavobacteriia</taxon>
        <taxon>Flavobacteriales</taxon>
        <taxon>Flavobacteriaceae</taxon>
        <taxon>Flavobacterium</taxon>
    </lineage>
</organism>
<dbReference type="Pfam" id="PF00258">
    <property type="entry name" value="Flavodoxin_1"/>
    <property type="match status" value="1"/>
</dbReference>
<reference evidence="8" key="1">
    <citation type="submission" date="2022-07" db="EMBL/GenBank/DDBJ databases">
        <title>Isolation, identification, and degradation of a PFOSA degrading strain from sewage treatment plant.</title>
        <authorList>
            <person name="Zhang L."/>
            <person name="Huo Y."/>
        </authorList>
    </citation>
    <scope>NUCLEOTIDE SEQUENCE</scope>
    <source>
        <strain evidence="8">C1</strain>
    </source>
</reference>
<evidence type="ECO:0000256" key="5">
    <source>
        <dbReference type="ARBA" id="ARBA00023192"/>
    </source>
</evidence>
<evidence type="ECO:0000256" key="2">
    <source>
        <dbReference type="ARBA" id="ARBA00022630"/>
    </source>
</evidence>
<dbReference type="Proteomes" id="UP001059844">
    <property type="component" value="Chromosome"/>
</dbReference>
<sequence length="552" mass="62098">MLADNKLEVLKELIRQSSREEIIWTNGYLAGLLAQKEVQQPVEITTNNVTVKPTIIYGTETGNSKKLASQLQALLKKNKIQSKVIDAFQYPVEKLDKEEFLIVIMSTQGEGDPPQNAIKFFDNISNSSANLAKTRFAVLGLGDSSYPLFCKAGEDIDQQLKRLGAQQAVPFQKADVDFTPVAESWFAAILNSLQTINTGNATSVAVTSAAVVEKKNYTGIVRHKVILNDRDSKKETHHIEIETDEPVVYEPGDAIGFYPENRREELLEIAVLLKAEARSNELLTKNSRGLSKKSLDALSKVFEITITEDKADLLDILKKYPIKEGVSFDSVLELLHPIAPRLYSIASAAEAHEGEIHITVSKNTFTVDNTIKTGLCSQFLADFTKDQEIAFYIHKNRNFKLPEPDKDVIMIGPGTGIAPFRSFLAHRDATGAEGKNWLFFGEQHFVSDFYYQTEIQEWLATGVLTHLDTAFSRDQKHKIYVQDRLKQKAKEVCKWLENGAYLYICGQKDPMSTDVEMVLRDIIATEKNVSTEEAKTILESWETEGRYQKDVY</sequence>
<dbReference type="InterPro" id="IPR039261">
    <property type="entry name" value="FNR_nucleotide-bd"/>
</dbReference>
<dbReference type="InterPro" id="IPR017938">
    <property type="entry name" value="Riboflavin_synthase-like_b-brl"/>
</dbReference>
<dbReference type="SUPFAM" id="SSF63380">
    <property type="entry name" value="Riboflavin synthase domain-like"/>
    <property type="match status" value="1"/>
</dbReference>
<dbReference type="Pfam" id="PF00667">
    <property type="entry name" value="FAD_binding_1"/>
    <property type="match status" value="1"/>
</dbReference>
<evidence type="ECO:0000313" key="9">
    <source>
        <dbReference type="Proteomes" id="UP001059844"/>
    </source>
</evidence>
<dbReference type="SUPFAM" id="SSF52218">
    <property type="entry name" value="Flavoproteins"/>
    <property type="match status" value="1"/>
</dbReference>
<comment type="cofactor">
    <cofactor evidence="1">
        <name>FMN</name>
        <dbReference type="ChEBI" id="CHEBI:58210"/>
    </cofactor>
</comment>
<dbReference type="RefSeq" id="WP_256549918.1">
    <property type="nucleotide sequence ID" value="NZ_CP101751.1"/>
</dbReference>
<dbReference type="InterPro" id="IPR017927">
    <property type="entry name" value="FAD-bd_FR_type"/>
</dbReference>
<dbReference type="InterPro" id="IPR008254">
    <property type="entry name" value="Flavodoxin/NO_synth"/>
</dbReference>
<dbReference type="InterPro" id="IPR029039">
    <property type="entry name" value="Flavoprotein-like_sf"/>
</dbReference>
<dbReference type="Gene3D" id="2.40.30.10">
    <property type="entry name" value="Translation factors"/>
    <property type="match status" value="2"/>
</dbReference>
<dbReference type="InterPro" id="IPR001709">
    <property type="entry name" value="Flavoprot_Pyr_Nucl_cyt_Rdtase"/>
</dbReference>
<dbReference type="Gene3D" id="3.40.50.80">
    <property type="entry name" value="Nucleotide-binding domain of ferredoxin-NADP reductase (FNR) module"/>
    <property type="match status" value="1"/>
</dbReference>
<keyword evidence="9" id="KW-1185">Reference proteome</keyword>
<dbReference type="PRINTS" id="PR00369">
    <property type="entry name" value="FLAVODOXIN"/>
</dbReference>
<evidence type="ECO:0000259" key="6">
    <source>
        <dbReference type="PROSITE" id="PS50902"/>
    </source>
</evidence>
<dbReference type="InterPro" id="IPR001433">
    <property type="entry name" value="OxRdtase_FAD/NAD-bd"/>
</dbReference>
<keyword evidence="5" id="KW-0028">Amino-acid biosynthesis</keyword>
<dbReference type="Pfam" id="PF00175">
    <property type="entry name" value="NAD_binding_1"/>
    <property type="match status" value="1"/>
</dbReference>
<keyword evidence="5" id="KW-0198">Cysteine biosynthesis</keyword>
<keyword evidence="3" id="KW-0288">FMN</keyword>
<dbReference type="InterPro" id="IPR001094">
    <property type="entry name" value="Flavdoxin-like"/>
</dbReference>
<keyword evidence="4" id="KW-0521">NADP</keyword>
<evidence type="ECO:0000256" key="3">
    <source>
        <dbReference type="ARBA" id="ARBA00022643"/>
    </source>
</evidence>
<dbReference type="PROSITE" id="PS50902">
    <property type="entry name" value="FLAVODOXIN_LIKE"/>
    <property type="match status" value="1"/>
</dbReference>
<proteinExistence type="predicted"/>
<dbReference type="PRINTS" id="PR00371">
    <property type="entry name" value="FPNCR"/>
</dbReference>